<evidence type="ECO:0000313" key="3">
    <source>
        <dbReference type="Proteomes" id="UP000257109"/>
    </source>
</evidence>
<accession>A0A371I935</accession>
<name>A0A371I935_MUCPR</name>
<dbReference type="AlphaFoldDB" id="A0A371I935"/>
<comment type="caution">
    <text evidence="2">The sequence shown here is derived from an EMBL/GenBank/DDBJ whole genome shotgun (WGS) entry which is preliminary data.</text>
</comment>
<organism evidence="2 3">
    <name type="scientific">Mucuna pruriens</name>
    <name type="common">Velvet bean</name>
    <name type="synonym">Dolichos pruriens</name>
    <dbReference type="NCBI Taxonomy" id="157652"/>
    <lineage>
        <taxon>Eukaryota</taxon>
        <taxon>Viridiplantae</taxon>
        <taxon>Streptophyta</taxon>
        <taxon>Embryophyta</taxon>
        <taxon>Tracheophyta</taxon>
        <taxon>Spermatophyta</taxon>
        <taxon>Magnoliopsida</taxon>
        <taxon>eudicotyledons</taxon>
        <taxon>Gunneridae</taxon>
        <taxon>Pentapetalae</taxon>
        <taxon>rosids</taxon>
        <taxon>fabids</taxon>
        <taxon>Fabales</taxon>
        <taxon>Fabaceae</taxon>
        <taxon>Papilionoideae</taxon>
        <taxon>50 kb inversion clade</taxon>
        <taxon>NPAAA clade</taxon>
        <taxon>indigoferoid/millettioid clade</taxon>
        <taxon>Phaseoleae</taxon>
        <taxon>Mucuna</taxon>
    </lineage>
</organism>
<dbReference type="Proteomes" id="UP000257109">
    <property type="component" value="Unassembled WGS sequence"/>
</dbReference>
<keyword evidence="1" id="KW-1133">Transmembrane helix</keyword>
<proteinExistence type="predicted"/>
<reference evidence="2" key="1">
    <citation type="submission" date="2018-05" db="EMBL/GenBank/DDBJ databases">
        <title>Draft genome of Mucuna pruriens seed.</title>
        <authorList>
            <person name="Nnadi N.E."/>
            <person name="Vos R."/>
            <person name="Hasami M.H."/>
            <person name="Devisetty U.K."/>
            <person name="Aguiy J.C."/>
        </authorList>
    </citation>
    <scope>NUCLEOTIDE SEQUENCE [LARGE SCALE GENOMIC DNA]</scope>
    <source>
        <strain evidence="2">JCA_2017</strain>
    </source>
</reference>
<evidence type="ECO:0000256" key="1">
    <source>
        <dbReference type="SAM" id="Phobius"/>
    </source>
</evidence>
<keyword evidence="1" id="KW-0472">Membrane</keyword>
<feature type="non-terminal residue" evidence="2">
    <location>
        <position position="1"/>
    </location>
</feature>
<feature type="transmembrane region" description="Helical" evidence="1">
    <location>
        <begin position="21"/>
        <end position="43"/>
    </location>
</feature>
<gene>
    <name evidence="2" type="ORF">CR513_03770</name>
</gene>
<dbReference type="OrthoDB" id="1935865at2759"/>
<keyword evidence="1" id="KW-0812">Transmembrane</keyword>
<evidence type="ECO:0000313" key="2">
    <source>
        <dbReference type="EMBL" id="RDY11551.1"/>
    </source>
</evidence>
<keyword evidence="3" id="KW-1185">Reference proteome</keyword>
<sequence length="61" mass="7033">MDIFNLATKLKSLKLELSEDLIVDLVLISLPTHFGYGYLYLILEKSQPLDVFKSTSTWKEN</sequence>
<dbReference type="EMBL" id="QJKJ01000623">
    <property type="protein sequence ID" value="RDY11551.1"/>
    <property type="molecule type" value="Genomic_DNA"/>
</dbReference>
<protein>
    <submittedName>
        <fullName evidence="2">Uncharacterized protein</fullName>
    </submittedName>
</protein>